<dbReference type="EMBL" id="CP002691">
    <property type="protein sequence ID" value="AEE48951.1"/>
    <property type="molecule type" value="Genomic_DNA"/>
</dbReference>
<evidence type="ECO:0000313" key="2">
    <source>
        <dbReference type="EMBL" id="AEE48951.1"/>
    </source>
</evidence>
<feature type="signal peptide" evidence="1">
    <location>
        <begin position="1"/>
        <end position="21"/>
    </location>
</feature>
<dbReference type="KEGG" id="hhy:Halhy_1052"/>
<accession>F4KQC5</accession>
<protein>
    <submittedName>
        <fullName evidence="2">Uncharacterized protein</fullName>
    </submittedName>
</protein>
<dbReference type="RefSeq" id="WP_013763506.1">
    <property type="nucleotide sequence ID" value="NC_015510.1"/>
</dbReference>
<proteinExistence type="predicted"/>
<sequence length="146" mass="16859">MKKAIYLLIVLMIVGSFSLKAQDKSSTRAKASEKVWVIVNFIKDEAKADYLSWMNTHFFPALKNSKDPVIQKQYQCTRWLEPLRQNADKTWTYAFIMDPVVPNANYDIAFLLKQTYGEEKGGELAKQMESYFALPTIAYTLMQSKI</sequence>
<reference evidence="2 3" key="1">
    <citation type="journal article" date="2011" name="Stand. Genomic Sci.">
        <title>Complete genome sequence of Haliscomenobacter hydrossis type strain (O).</title>
        <authorList>
            <consortium name="US DOE Joint Genome Institute (JGI-PGF)"/>
            <person name="Daligault H."/>
            <person name="Lapidus A."/>
            <person name="Zeytun A."/>
            <person name="Nolan M."/>
            <person name="Lucas S."/>
            <person name="Del Rio T.G."/>
            <person name="Tice H."/>
            <person name="Cheng J.F."/>
            <person name="Tapia R."/>
            <person name="Han C."/>
            <person name="Goodwin L."/>
            <person name="Pitluck S."/>
            <person name="Liolios K."/>
            <person name="Pagani I."/>
            <person name="Ivanova N."/>
            <person name="Huntemann M."/>
            <person name="Mavromatis K."/>
            <person name="Mikhailova N."/>
            <person name="Pati A."/>
            <person name="Chen A."/>
            <person name="Palaniappan K."/>
            <person name="Land M."/>
            <person name="Hauser L."/>
            <person name="Brambilla E.M."/>
            <person name="Rohde M."/>
            <person name="Verbarg S."/>
            <person name="Goker M."/>
            <person name="Bristow J."/>
            <person name="Eisen J.A."/>
            <person name="Markowitz V."/>
            <person name="Hugenholtz P."/>
            <person name="Kyrpides N.C."/>
            <person name="Klenk H.P."/>
            <person name="Woyke T."/>
        </authorList>
    </citation>
    <scope>NUCLEOTIDE SEQUENCE [LARGE SCALE GENOMIC DNA]</scope>
    <source>
        <strain evidence="3">ATCC 27775 / DSM 1100 / LMG 10767 / O</strain>
    </source>
</reference>
<dbReference type="STRING" id="760192.Halhy_1052"/>
<gene>
    <name evidence="2" type="ordered locus">Halhy_1052</name>
</gene>
<name>F4KQC5_HALH1</name>
<dbReference type="HOGENOM" id="CLU_1738060_0_0_10"/>
<organism evidence="2 3">
    <name type="scientific">Haliscomenobacter hydrossis (strain ATCC 27775 / DSM 1100 / LMG 10767 / O)</name>
    <dbReference type="NCBI Taxonomy" id="760192"/>
    <lineage>
        <taxon>Bacteria</taxon>
        <taxon>Pseudomonadati</taxon>
        <taxon>Bacteroidota</taxon>
        <taxon>Saprospiria</taxon>
        <taxon>Saprospirales</taxon>
        <taxon>Haliscomenobacteraceae</taxon>
        <taxon>Haliscomenobacter</taxon>
    </lineage>
</organism>
<dbReference type="OrthoDB" id="956753at2"/>
<reference key="2">
    <citation type="submission" date="2011-04" db="EMBL/GenBank/DDBJ databases">
        <title>Complete sequence of chromosome of Haliscomenobacter hydrossis DSM 1100.</title>
        <authorList>
            <consortium name="US DOE Joint Genome Institute (JGI-PGF)"/>
            <person name="Lucas S."/>
            <person name="Han J."/>
            <person name="Lapidus A."/>
            <person name="Bruce D."/>
            <person name="Goodwin L."/>
            <person name="Pitluck S."/>
            <person name="Peters L."/>
            <person name="Kyrpides N."/>
            <person name="Mavromatis K."/>
            <person name="Ivanova N."/>
            <person name="Ovchinnikova G."/>
            <person name="Pagani I."/>
            <person name="Daligault H."/>
            <person name="Detter J.C."/>
            <person name="Han C."/>
            <person name="Land M."/>
            <person name="Hauser L."/>
            <person name="Markowitz V."/>
            <person name="Cheng J.-F."/>
            <person name="Hugenholtz P."/>
            <person name="Woyke T."/>
            <person name="Wu D."/>
            <person name="Verbarg S."/>
            <person name="Frueling A."/>
            <person name="Brambilla E."/>
            <person name="Klenk H.-P."/>
            <person name="Eisen J.A."/>
        </authorList>
    </citation>
    <scope>NUCLEOTIDE SEQUENCE</scope>
    <source>
        <strain>DSM 1100</strain>
    </source>
</reference>
<dbReference type="Proteomes" id="UP000008461">
    <property type="component" value="Chromosome"/>
</dbReference>
<keyword evidence="1" id="KW-0732">Signal</keyword>
<dbReference type="AlphaFoldDB" id="F4KQC5"/>
<evidence type="ECO:0000256" key="1">
    <source>
        <dbReference type="SAM" id="SignalP"/>
    </source>
</evidence>
<feature type="chain" id="PRO_5003310081" evidence="1">
    <location>
        <begin position="22"/>
        <end position="146"/>
    </location>
</feature>
<keyword evidence="3" id="KW-1185">Reference proteome</keyword>
<evidence type="ECO:0000313" key="3">
    <source>
        <dbReference type="Proteomes" id="UP000008461"/>
    </source>
</evidence>
<dbReference type="eggNOG" id="ENOG5033B0G">
    <property type="taxonomic scope" value="Bacteria"/>
</dbReference>